<dbReference type="Proteomes" id="UP000325827">
    <property type="component" value="Unassembled WGS sequence"/>
</dbReference>
<keyword evidence="9" id="KW-0472">Membrane</keyword>
<dbReference type="Pfam" id="PF02518">
    <property type="entry name" value="HATPase_c"/>
    <property type="match status" value="1"/>
</dbReference>
<dbReference type="SUPFAM" id="SSF55874">
    <property type="entry name" value="ATPase domain of HSP90 chaperone/DNA topoisomerase II/histidine kinase"/>
    <property type="match status" value="1"/>
</dbReference>
<evidence type="ECO:0000256" key="1">
    <source>
        <dbReference type="ARBA" id="ARBA00000085"/>
    </source>
</evidence>
<dbReference type="InterPro" id="IPR011712">
    <property type="entry name" value="Sig_transdc_His_kin_sub3_dim/P"/>
</dbReference>
<dbReference type="EMBL" id="VYSA01000002">
    <property type="protein sequence ID" value="KAA9107918.1"/>
    <property type="molecule type" value="Genomic_DNA"/>
</dbReference>
<dbReference type="EC" id="2.7.13.3" evidence="2"/>
<dbReference type="PANTHER" id="PTHR24421:SF10">
    <property type="entry name" value="NITRATE_NITRITE SENSOR PROTEIN NARQ"/>
    <property type="match status" value="1"/>
</dbReference>
<keyword evidence="9" id="KW-0812">Transmembrane</keyword>
<dbReference type="InterPro" id="IPR003594">
    <property type="entry name" value="HATPase_dom"/>
</dbReference>
<evidence type="ECO:0000313" key="12">
    <source>
        <dbReference type="EMBL" id="KAA9107918.1"/>
    </source>
</evidence>
<evidence type="ECO:0000256" key="4">
    <source>
        <dbReference type="ARBA" id="ARBA00022679"/>
    </source>
</evidence>
<feature type="transmembrane region" description="Helical" evidence="9">
    <location>
        <begin position="25"/>
        <end position="46"/>
    </location>
</feature>
<dbReference type="PANTHER" id="PTHR24421">
    <property type="entry name" value="NITRATE/NITRITE SENSOR PROTEIN NARX-RELATED"/>
    <property type="match status" value="1"/>
</dbReference>
<evidence type="ECO:0000256" key="5">
    <source>
        <dbReference type="ARBA" id="ARBA00022741"/>
    </source>
</evidence>
<dbReference type="Pfam" id="PF07730">
    <property type="entry name" value="HisKA_3"/>
    <property type="match status" value="1"/>
</dbReference>
<dbReference type="AlphaFoldDB" id="A0A5J5J3V4"/>
<dbReference type="RefSeq" id="WP_150448948.1">
    <property type="nucleotide sequence ID" value="NZ_VYSA01000002.1"/>
</dbReference>
<keyword evidence="5" id="KW-0547">Nucleotide-binding</keyword>
<dbReference type="InterPro" id="IPR050482">
    <property type="entry name" value="Sensor_HK_TwoCompSys"/>
</dbReference>
<evidence type="ECO:0000256" key="3">
    <source>
        <dbReference type="ARBA" id="ARBA00022553"/>
    </source>
</evidence>
<dbReference type="Gene3D" id="1.20.5.1930">
    <property type="match status" value="1"/>
</dbReference>
<dbReference type="Gene3D" id="3.30.565.10">
    <property type="entry name" value="Histidine kinase-like ATPase, C-terminal domain"/>
    <property type="match status" value="1"/>
</dbReference>
<evidence type="ECO:0000256" key="6">
    <source>
        <dbReference type="ARBA" id="ARBA00022777"/>
    </source>
</evidence>
<dbReference type="GO" id="GO:0046983">
    <property type="term" value="F:protein dimerization activity"/>
    <property type="evidence" value="ECO:0007669"/>
    <property type="project" value="InterPro"/>
</dbReference>
<evidence type="ECO:0000256" key="7">
    <source>
        <dbReference type="ARBA" id="ARBA00022840"/>
    </source>
</evidence>
<dbReference type="OrthoDB" id="5242012at2"/>
<keyword evidence="13" id="KW-1185">Reference proteome</keyword>
<dbReference type="CDD" id="cd16917">
    <property type="entry name" value="HATPase_UhpB-NarQ-NarX-like"/>
    <property type="match status" value="1"/>
</dbReference>
<feature type="domain" description="Histidine kinase/HSP90-like ATPase" evidence="10">
    <location>
        <begin position="501"/>
        <end position="582"/>
    </location>
</feature>
<accession>A0A5J5J3V4</accession>
<keyword evidence="4" id="KW-0808">Transferase</keyword>
<comment type="caution">
    <text evidence="12">The sequence shown here is derived from an EMBL/GenBank/DDBJ whole genome shotgun (WGS) entry which is preliminary data.</text>
</comment>
<evidence type="ECO:0000259" key="11">
    <source>
        <dbReference type="Pfam" id="PF07730"/>
    </source>
</evidence>
<feature type="transmembrane region" description="Helical" evidence="9">
    <location>
        <begin position="138"/>
        <end position="159"/>
    </location>
</feature>
<dbReference type="GO" id="GO:0016020">
    <property type="term" value="C:membrane"/>
    <property type="evidence" value="ECO:0007669"/>
    <property type="project" value="InterPro"/>
</dbReference>
<keyword evidence="3" id="KW-0597">Phosphoprotein</keyword>
<dbReference type="InterPro" id="IPR036890">
    <property type="entry name" value="HATPase_C_sf"/>
</dbReference>
<gene>
    <name evidence="12" type="ORF">F6B43_10860</name>
</gene>
<evidence type="ECO:0000259" key="10">
    <source>
        <dbReference type="Pfam" id="PF02518"/>
    </source>
</evidence>
<feature type="transmembrane region" description="Helical" evidence="9">
    <location>
        <begin position="242"/>
        <end position="261"/>
    </location>
</feature>
<keyword evidence="6" id="KW-0418">Kinase</keyword>
<proteinExistence type="predicted"/>
<dbReference type="GO" id="GO:0000155">
    <property type="term" value="F:phosphorelay sensor kinase activity"/>
    <property type="evidence" value="ECO:0007669"/>
    <property type="project" value="InterPro"/>
</dbReference>
<name>A0A5J5J3V4_9MICO</name>
<keyword evidence="7" id="KW-0067">ATP-binding</keyword>
<evidence type="ECO:0000256" key="8">
    <source>
        <dbReference type="ARBA" id="ARBA00023012"/>
    </source>
</evidence>
<reference evidence="13" key="1">
    <citation type="submission" date="2019-09" db="EMBL/GenBank/DDBJ databases">
        <title>Mumia zhuanghuii sp. nov. isolated from the intestinal contents of plateau pika (Ochotona curzoniae) in the Qinghai-Tibet plateau of China.</title>
        <authorList>
            <person name="Tian Z."/>
        </authorList>
    </citation>
    <scope>NUCLEOTIDE SEQUENCE [LARGE SCALE GENOMIC DNA]</scope>
    <source>
        <strain evidence="13">JCM 30598</strain>
    </source>
</reference>
<feature type="transmembrane region" description="Helical" evidence="9">
    <location>
        <begin position="179"/>
        <end position="196"/>
    </location>
</feature>
<evidence type="ECO:0000256" key="2">
    <source>
        <dbReference type="ARBA" id="ARBA00012438"/>
    </source>
</evidence>
<feature type="transmembrane region" description="Helical" evidence="9">
    <location>
        <begin position="82"/>
        <end position="100"/>
    </location>
</feature>
<sequence>MAETAPLPITRSIPVRLRGGRARSLQLALIILAVCALVLGVFQLAVEAQTPDAVWAVSLFTVLFWIWMTAGIIAWWRRPNNAIGALIVIGAITVFLGGLGNLGIPFLTVIGEISATAVLAVMVHLLHAFPSGRLRGRLSIATVFSGYVIAIGLQSLAYVASVADEPELAMIVSIAQRPLGLAVMVATAVILISRLIDADRIHRRVLLPLFAYGILAVVLISLTPNVLGPLGADEVTIGTIQLALNAGIPIAFLLGVLLGGFTRTGDLEALSAWLGIEGATRPAVARALSTTLGDNSLRVFYWAPERKGYVDEHGTDVDPATFPDHQGLLEVRVDTRLVGAIVYDTRIIGDPYPVRRAAEVLAIAVDRERLTAELIASNEALMQSRVRLVETADRERSRIARDLHDGLQVQLVLLALEAQKIANSPDASDATSAASAELRRGIDAAAADLRSLVHNVLPAALVEQGLIAATEDIVDRLAIPATLEAEPFDKPLAPATTHTAYFILAEVLTNAVKHSRATFVTVHLRRDGDILRLDIEDNGVGGARVSHGTGLRGLIDRVDVLGGSVVISSPRGGGTEVKVELPCA</sequence>
<feature type="transmembrane region" description="Helical" evidence="9">
    <location>
        <begin position="52"/>
        <end position="75"/>
    </location>
</feature>
<evidence type="ECO:0000313" key="13">
    <source>
        <dbReference type="Proteomes" id="UP000325827"/>
    </source>
</evidence>
<feature type="transmembrane region" description="Helical" evidence="9">
    <location>
        <begin position="205"/>
        <end position="222"/>
    </location>
</feature>
<keyword evidence="9" id="KW-1133">Transmembrane helix</keyword>
<keyword evidence="8" id="KW-0902">Two-component regulatory system</keyword>
<dbReference type="GO" id="GO:0005524">
    <property type="term" value="F:ATP binding"/>
    <property type="evidence" value="ECO:0007669"/>
    <property type="project" value="UniProtKB-KW"/>
</dbReference>
<feature type="transmembrane region" description="Helical" evidence="9">
    <location>
        <begin position="106"/>
        <end position="126"/>
    </location>
</feature>
<comment type="catalytic activity">
    <reaction evidence="1">
        <text>ATP + protein L-histidine = ADP + protein N-phospho-L-histidine.</text>
        <dbReference type="EC" id="2.7.13.3"/>
    </reaction>
</comment>
<evidence type="ECO:0000256" key="9">
    <source>
        <dbReference type="SAM" id="Phobius"/>
    </source>
</evidence>
<organism evidence="12 13">
    <name type="scientific">Microbacterium rhizomatis</name>
    <dbReference type="NCBI Taxonomy" id="1631477"/>
    <lineage>
        <taxon>Bacteria</taxon>
        <taxon>Bacillati</taxon>
        <taxon>Actinomycetota</taxon>
        <taxon>Actinomycetes</taxon>
        <taxon>Micrococcales</taxon>
        <taxon>Microbacteriaceae</taxon>
        <taxon>Microbacterium</taxon>
    </lineage>
</organism>
<protein>
    <recommendedName>
        <fullName evidence="2">histidine kinase</fullName>
        <ecNumber evidence="2">2.7.13.3</ecNumber>
    </recommendedName>
</protein>
<feature type="domain" description="Signal transduction histidine kinase subgroup 3 dimerisation and phosphoacceptor" evidence="11">
    <location>
        <begin position="395"/>
        <end position="460"/>
    </location>
</feature>